<dbReference type="OrthoDB" id="9806726at2"/>
<protein>
    <submittedName>
        <fullName evidence="6">Zinc import ATP-binding protein ZnuC</fullName>
        <ecNumber evidence="6">3.6.3.-</ecNumber>
    </submittedName>
</protein>
<dbReference type="HOGENOM" id="CLU_000604_1_11_12"/>
<dbReference type="EMBL" id="CP001841">
    <property type="protein sequence ID" value="AEF81670.1"/>
    <property type="molecule type" value="Genomic_DNA"/>
</dbReference>
<dbReference type="AlphaFoldDB" id="F5YC48"/>
<dbReference type="InterPro" id="IPR050153">
    <property type="entry name" value="Metal_Ion_Import_ABC"/>
</dbReference>
<dbReference type="PANTHER" id="PTHR42734">
    <property type="entry name" value="METAL TRANSPORT SYSTEM ATP-BINDING PROTEIN TM_0124-RELATED"/>
    <property type="match status" value="1"/>
</dbReference>
<dbReference type="STRING" id="545695.TREAZ_0525"/>
<evidence type="ECO:0000256" key="1">
    <source>
        <dbReference type="ARBA" id="ARBA00005417"/>
    </source>
</evidence>
<dbReference type="Proteomes" id="UP000009222">
    <property type="component" value="Chromosome"/>
</dbReference>
<dbReference type="InParanoid" id="F5YC48"/>
<keyword evidence="6" id="KW-0378">Hydrolase</keyword>
<evidence type="ECO:0000259" key="5">
    <source>
        <dbReference type="PROSITE" id="PS50893"/>
    </source>
</evidence>
<keyword evidence="4 6" id="KW-0067">ATP-binding</keyword>
<keyword evidence="2" id="KW-0813">Transport</keyword>
<reference evidence="7" key="1">
    <citation type="submission" date="2009-12" db="EMBL/GenBank/DDBJ databases">
        <title>Complete sequence of Treponema azotonutricium strain ZAS-9.</title>
        <authorList>
            <person name="Tetu S.G."/>
            <person name="Matson E."/>
            <person name="Ren Q."/>
            <person name="Seshadri R."/>
            <person name="Elbourne L."/>
            <person name="Hassan K.A."/>
            <person name="Durkin A."/>
            <person name="Radune D."/>
            <person name="Mohamoud Y."/>
            <person name="Shay R."/>
            <person name="Jin S."/>
            <person name="Zhang X."/>
            <person name="Lucey K."/>
            <person name="Ballor N.R."/>
            <person name="Ottesen E."/>
            <person name="Rosenthal R."/>
            <person name="Allen A."/>
            <person name="Leadbetter J.R."/>
            <person name="Paulsen I.T."/>
        </authorList>
    </citation>
    <scope>NUCLEOTIDE SEQUENCE [LARGE SCALE GENOMIC DNA]</scope>
    <source>
        <strain evidence="7">ATCC BAA-888 / DSM 13862 / ZAS-9</strain>
    </source>
</reference>
<dbReference type="GO" id="GO:0016887">
    <property type="term" value="F:ATP hydrolysis activity"/>
    <property type="evidence" value="ECO:0007669"/>
    <property type="project" value="InterPro"/>
</dbReference>
<evidence type="ECO:0000256" key="4">
    <source>
        <dbReference type="ARBA" id="ARBA00022840"/>
    </source>
</evidence>
<gene>
    <name evidence="6" type="ordered locus">TREAZ_0525</name>
</gene>
<organism evidence="6 7">
    <name type="scientific">Leadbettera azotonutricia (strain ATCC BAA-888 / DSM 13862 / ZAS-9)</name>
    <name type="common">Treponema azotonutricium</name>
    <dbReference type="NCBI Taxonomy" id="545695"/>
    <lineage>
        <taxon>Bacteria</taxon>
        <taxon>Pseudomonadati</taxon>
        <taxon>Spirochaetota</taxon>
        <taxon>Spirochaetia</taxon>
        <taxon>Spirochaetales</taxon>
        <taxon>Breznakiellaceae</taxon>
        <taxon>Leadbettera</taxon>
    </lineage>
</organism>
<dbReference type="InterPro" id="IPR003593">
    <property type="entry name" value="AAA+_ATPase"/>
</dbReference>
<dbReference type="FunCoup" id="F5YC48">
    <property type="interactions" value="130"/>
</dbReference>
<evidence type="ECO:0000313" key="7">
    <source>
        <dbReference type="Proteomes" id="UP000009222"/>
    </source>
</evidence>
<dbReference type="SUPFAM" id="SSF52540">
    <property type="entry name" value="P-loop containing nucleoside triphosphate hydrolases"/>
    <property type="match status" value="1"/>
</dbReference>
<comment type="similarity">
    <text evidence="1">Belongs to the ABC transporter superfamily.</text>
</comment>
<dbReference type="PANTHER" id="PTHR42734:SF5">
    <property type="entry name" value="IRON TRANSPORT SYSTEM ATP-BINDING PROTEIN HI_0361-RELATED"/>
    <property type="match status" value="1"/>
</dbReference>
<evidence type="ECO:0000256" key="2">
    <source>
        <dbReference type="ARBA" id="ARBA00022448"/>
    </source>
</evidence>
<dbReference type="EC" id="3.6.3.-" evidence="6"/>
<name>F5YC48_LEAAZ</name>
<keyword evidence="3" id="KW-0547">Nucleotide-binding</keyword>
<sequence>MIGPIPGFRDLKTEPVIEARNITAGYGRLTVLRDVSLRIEKNSVTAFCGPNGAGKSSFLKLCLGMLRPREGTMSVMGTRPGSLFFRRTLLRIGYVPQNTAGGSLPTTVREAVSMGRYGMAGFCRPLSRLDKDLVDAAMEATGVADLAKRRVQELSGGQTQRVAIARSLAMEPELFMLDEPSSNLDAEGRTDLLRIIRERQEYKHITVLIVSHDEDTIAGCRDMYRFTDGRAEKIFTGQEAING</sequence>
<feature type="domain" description="ABC transporter" evidence="5">
    <location>
        <begin position="17"/>
        <end position="243"/>
    </location>
</feature>
<dbReference type="InterPro" id="IPR003439">
    <property type="entry name" value="ABC_transporter-like_ATP-bd"/>
</dbReference>
<keyword evidence="7" id="KW-1185">Reference proteome</keyword>
<dbReference type="Pfam" id="PF00005">
    <property type="entry name" value="ABC_tran"/>
    <property type="match status" value="1"/>
</dbReference>
<dbReference type="SMART" id="SM00382">
    <property type="entry name" value="AAA"/>
    <property type="match status" value="1"/>
</dbReference>
<dbReference type="RefSeq" id="WP_015711427.1">
    <property type="nucleotide sequence ID" value="NC_015577.1"/>
</dbReference>
<dbReference type="PROSITE" id="PS50893">
    <property type="entry name" value="ABC_TRANSPORTER_2"/>
    <property type="match status" value="1"/>
</dbReference>
<accession>F5YC48</accession>
<evidence type="ECO:0000313" key="6">
    <source>
        <dbReference type="EMBL" id="AEF81670.1"/>
    </source>
</evidence>
<proteinExistence type="inferred from homology"/>
<reference evidence="6 7" key="2">
    <citation type="journal article" date="2011" name="ISME J.">
        <title>RNA-seq reveals cooperative metabolic interactions between two termite-gut spirochete species in co-culture.</title>
        <authorList>
            <person name="Rosenthal A.Z."/>
            <person name="Matson E.G."/>
            <person name="Eldar A."/>
            <person name="Leadbetter J.R."/>
        </authorList>
    </citation>
    <scope>NUCLEOTIDE SEQUENCE [LARGE SCALE GENOMIC DNA]</scope>
    <source>
        <strain evidence="7">ATCC BAA-888 / DSM 13862 / ZAS-9</strain>
    </source>
</reference>
<dbReference type="InterPro" id="IPR027417">
    <property type="entry name" value="P-loop_NTPase"/>
</dbReference>
<dbReference type="GO" id="GO:0005524">
    <property type="term" value="F:ATP binding"/>
    <property type="evidence" value="ECO:0007669"/>
    <property type="project" value="UniProtKB-KW"/>
</dbReference>
<dbReference type="KEGG" id="taz:TREAZ_0525"/>
<dbReference type="eggNOG" id="COG1121">
    <property type="taxonomic scope" value="Bacteria"/>
</dbReference>
<dbReference type="Gene3D" id="3.40.50.300">
    <property type="entry name" value="P-loop containing nucleotide triphosphate hydrolases"/>
    <property type="match status" value="1"/>
</dbReference>
<evidence type="ECO:0000256" key="3">
    <source>
        <dbReference type="ARBA" id="ARBA00022741"/>
    </source>
</evidence>